<proteinExistence type="predicted"/>
<sequence>MAFCHFANLKCRALSLSTLGANKEKKRIELPLR</sequence>
<accession>A0A6N2R388</accession>
<protein>
    <submittedName>
        <fullName evidence="1">Uncharacterized protein</fullName>
    </submittedName>
</protein>
<evidence type="ECO:0000313" key="1">
    <source>
        <dbReference type="EMBL" id="VYS75312.1"/>
    </source>
</evidence>
<organism evidence="1">
    <name type="scientific">Bacteroides faecis</name>
    <dbReference type="NCBI Taxonomy" id="674529"/>
    <lineage>
        <taxon>Bacteria</taxon>
        <taxon>Pseudomonadati</taxon>
        <taxon>Bacteroidota</taxon>
        <taxon>Bacteroidia</taxon>
        <taxon>Bacteroidales</taxon>
        <taxon>Bacteroidaceae</taxon>
        <taxon>Bacteroides</taxon>
    </lineage>
</organism>
<gene>
    <name evidence="1" type="ORF">BFLFYP10_00683</name>
</gene>
<name>A0A6N2R388_9BACE</name>
<dbReference type="EMBL" id="CACRSZ010000002">
    <property type="protein sequence ID" value="VYS75312.1"/>
    <property type="molecule type" value="Genomic_DNA"/>
</dbReference>
<dbReference type="AlphaFoldDB" id="A0A6N2R388"/>
<reference evidence="1" key="1">
    <citation type="submission" date="2019-11" db="EMBL/GenBank/DDBJ databases">
        <authorList>
            <person name="Feng L."/>
        </authorList>
    </citation>
    <scope>NUCLEOTIDE SEQUENCE</scope>
    <source>
        <strain evidence="1">BfaecisLFYP10</strain>
    </source>
</reference>